<gene>
    <name evidence="2" type="ORF">GCM10023210_22360</name>
</gene>
<evidence type="ECO:0000313" key="3">
    <source>
        <dbReference type="Proteomes" id="UP001500353"/>
    </source>
</evidence>
<evidence type="ECO:0000256" key="1">
    <source>
        <dbReference type="SAM" id="Coils"/>
    </source>
</evidence>
<keyword evidence="3" id="KW-1185">Reference proteome</keyword>
<protein>
    <recommendedName>
        <fullName evidence="4">Transcriptional regulator</fullName>
    </recommendedName>
</protein>
<evidence type="ECO:0008006" key="4">
    <source>
        <dbReference type="Google" id="ProtNLM"/>
    </source>
</evidence>
<dbReference type="RefSeq" id="WP_345203722.1">
    <property type="nucleotide sequence ID" value="NZ_BAABHX010000003.1"/>
</dbReference>
<comment type="caution">
    <text evidence="2">The sequence shown here is derived from an EMBL/GenBank/DDBJ whole genome shotgun (WGS) entry which is preliminary data.</text>
</comment>
<dbReference type="EMBL" id="BAABHX010000003">
    <property type="protein sequence ID" value="GAA5092833.1"/>
    <property type="molecule type" value="Genomic_DNA"/>
</dbReference>
<reference evidence="3" key="1">
    <citation type="journal article" date="2019" name="Int. J. Syst. Evol. Microbiol.">
        <title>The Global Catalogue of Microorganisms (GCM) 10K type strain sequencing project: providing services to taxonomists for standard genome sequencing and annotation.</title>
        <authorList>
            <consortium name="The Broad Institute Genomics Platform"/>
            <consortium name="The Broad Institute Genome Sequencing Center for Infectious Disease"/>
            <person name="Wu L."/>
            <person name="Ma J."/>
        </authorList>
    </citation>
    <scope>NUCLEOTIDE SEQUENCE [LARGE SCALE GENOMIC DNA]</scope>
    <source>
        <strain evidence="3">JCM 18019</strain>
    </source>
</reference>
<name>A0ABP9M9A4_9FLAO</name>
<feature type="coiled-coil region" evidence="1">
    <location>
        <begin position="24"/>
        <end position="54"/>
    </location>
</feature>
<evidence type="ECO:0000313" key="2">
    <source>
        <dbReference type="EMBL" id="GAA5092833.1"/>
    </source>
</evidence>
<dbReference type="Proteomes" id="UP001500353">
    <property type="component" value="Unassembled WGS sequence"/>
</dbReference>
<organism evidence="2 3">
    <name type="scientific">Chryseobacterium ginsengisoli</name>
    <dbReference type="NCBI Taxonomy" id="363853"/>
    <lineage>
        <taxon>Bacteria</taxon>
        <taxon>Pseudomonadati</taxon>
        <taxon>Bacteroidota</taxon>
        <taxon>Flavobacteriia</taxon>
        <taxon>Flavobacteriales</taxon>
        <taxon>Weeksellaceae</taxon>
        <taxon>Chryseobacterium group</taxon>
        <taxon>Chryseobacterium</taxon>
    </lineage>
</organism>
<proteinExistence type="predicted"/>
<sequence length="56" mass="6701">MVKDKLIRIPTNYAQENNIPELMLKSMEEYLDILKKENQELKDENIKLKQQINTPL</sequence>
<keyword evidence="1" id="KW-0175">Coiled coil</keyword>
<accession>A0ABP9M9A4</accession>